<dbReference type="EMBL" id="SOAM01000001">
    <property type="protein sequence ID" value="TDS79740.1"/>
    <property type="molecule type" value="Genomic_DNA"/>
</dbReference>
<dbReference type="SUPFAM" id="SSF52402">
    <property type="entry name" value="Adenine nucleotide alpha hydrolases-like"/>
    <property type="match status" value="2"/>
</dbReference>
<dbReference type="Proteomes" id="UP000295344">
    <property type="component" value="Unassembled WGS sequence"/>
</dbReference>
<dbReference type="CDD" id="cd00293">
    <property type="entry name" value="USP-like"/>
    <property type="match status" value="1"/>
</dbReference>
<dbReference type="RefSeq" id="WP_133764170.1">
    <property type="nucleotide sequence ID" value="NZ_BAAARP010000001.1"/>
</dbReference>
<evidence type="ECO:0000313" key="3">
    <source>
        <dbReference type="EMBL" id="TDS79740.1"/>
    </source>
</evidence>
<feature type="domain" description="UspA" evidence="2">
    <location>
        <begin position="153"/>
        <end position="282"/>
    </location>
</feature>
<evidence type="ECO:0000259" key="2">
    <source>
        <dbReference type="Pfam" id="PF00582"/>
    </source>
</evidence>
<gene>
    <name evidence="3" type="ORF">CLV52_0282</name>
</gene>
<accession>A0A4R7FPR0</accession>
<proteinExistence type="inferred from homology"/>
<dbReference type="Gene3D" id="3.40.50.12370">
    <property type="match status" value="1"/>
</dbReference>
<sequence>MSAGLPPLIAAYKGPAGPDVLTFATRWRGASGRPVRVVTVYPGSAPVGRGRVDAEWVAYNRHEAESILDGARKALAGTDATFEAIPAESAPRGLHEAMEAAGPGAVAVLGSRTTKGVRRTAPGSTAERLLTGAPGPVVLVPWDYEELPQPQVQRVSVAFIDTPDGRAALEAARAHAAEVQGSVDVVSVLPDTLVRPSLGEPRRFAEGQREDFAASLAEAVLPGERSRLIEGPVVEGLAGLGPEDTDLLVCGSRGYGPARRVLLGGVSARLLRHARVPVMVVPRP</sequence>
<dbReference type="Pfam" id="PF00582">
    <property type="entry name" value="Usp"/>
    <property type="match status" value="1"/>
</dbReference>
<dbReference type="InterPro" id="IPR006016">
    <property type="entry name" value="UspA"/>
</dbReference>
<evidence type="ECO:0000256" key="1">
    <source>
        <dbReference type="ARBA" id="ARBA00008791"/>
    </source>
</evidence>
<name>A0A4R7FPR0_9MICO</name>
<organism evidence="3 4">
    <name type="scientific">Amnibacterium kyonggiense</name>
    <dbReference type="NCBI Taxonomy" id="595671"/>
    <lineage>
        <taxon>Bacteria</taxon>
        <taxon>Bacillati</taxon>
        <taxon>Actinomycetota</taxon>
        <taxon>Actinomycetes</taxon>
        <taxon>Micrococcales</taxon>
        <taxon>Microbacteriaceae</taxon>
        <taxon>Amnibacterium</taxon>
    </lineage>
</organism>
<dbReference type="InterPro" id="IPR006015">
    <property type="entry name" value="Universal_stress_UspA"/>
</dbReference>
<comment type="caution">
    <text evidence="3">The sequence shown here is derived from an EMBL/GenBank/DDBJ whole genome shotgun (WGS) entry which is preliminary data.</text>
</comment>
<keyword evidence="4" id="KW-1185">Reference proteome</keyword>
<protein>
    <submittedName>
        <fullName evidence="3">Nucleotide-binding universal stress UspA family protein</fullName>
    </submittedName>
</protein>
<reference evidence="3 4" key="1">
    <citation type="submission" date="2019-03" db="EMBL/GenBank/DDBJ databases">
        <title>Genomic Encyclopedia of Archaeal and Bacterial Type Strains, Phase II (KMG-II): from individual species to whole genera.</title>
        <authorList>
            <person name="Goeker M."/>
        </authorList>
    </citation>
    <scope>NUCLEOTIDE SEQUENCE [LARGE SCALE GENOMIC DNA]</scope>
    <source>
        <strain evidence="3 4">DSM 24782</strain>
    </source>
</reference>
<dbReference type="PANTHER" id="PTHR46268">
    <property type="entry name" value="STRESS RESPONSE PROTEIN NHAX"/>
    <property type="match status" value="1"/>
</dbReference>
<dbReference type="PRINTS" id="PR01438">
    <property type="entry name" value="UNVRSLSTRESS"/>
</dbReference>
<evidence type="ECO:0000313" key="4">
    <source>
        <dbReference type="Proteomes" id="UP000295344"/>
    </source>
</evidence>
<dbReference type="PANTHER" id="PTHR46268:SF6">
    <property type="entry name" value="UNIVERSAL STRESS PROTEIN UP12"/>
    <property type="match status" value="1"/>
</dbReference>
<comment type="similarity">
    <text evidence="1">Belongs to the universal stress protein A family.</text>
</comment>
<dbReference type="OrthoDB" id="5242641at2"/>
<dbReference type="AlphaFoldDB" id="A0A4R7FPR0"/>